<evidence type="ECO:0000256" key="1">
    <source>
        <dbReference type="SAM" id="MobiDB-lite"/>
    </source>
</evidence>
<dbReference type="AlphaFoldDB" id="A0A939MMY1"/>
<dbReference type="Proteomes" id="UP000664382">
    <property type="component" value="Unassembled WGS sequence"/>
</dbReference>
<dbReference type="RefSeq" id="WP_208098579.1">
    <property type="nucleotide sequence ID" value="NZ_JAGDYM010000014.1"/>
</dbReference>
<feature type="transmembrane region" description="Helical" evidence="2">
    <location>
        <begin position="66"/>
        <end position="92"/>
    </location>
</feature>
<feature type="compositionally biased region" description="Low complexity" evidence="1">
    <location>
        <begin position="145"/>
        <end position="204"/>
    </location>
</feature>
<reference evidence="3" key="1">
    <citation type="submission" date="2021-03" db="EMBL/GenBank/DDBJ databases">
        <title>Leucobacter chromiisoli sp. nov., isolated from chromium-containing soil of chemical plant.</title>
        <authorList>
            <person name="Xu Z."/>
        </authorList>
    </citation>
    <scope>NUCLEOTIDE SEQUENCE</scope>
    <source>
        <strain evidence="3">S27</strain>
    </source>
</reference>
<protein>
    <recommendedName>
        <fullName evidence="5">Dinucleotide-utilizing enzyme</fullName>
    </recommendedName>
</protein>
<feature type="compositionally biased region" description="Acidic residues" evidence="1">
    <location>
        <begin position="135"/>
        <end position="144"/>
    </location>
</feature>
<keyword evidence="2" id="KW-1133">Transmembrane helix</keyword>
<comment type="caution">
    <text evidence="3">The sequence shown here is derived from an EMBL/GenBank/DDBJ whole genome shotgun (WGS) entry which is preliminary data.</text>
</comment>
<feature type="transmembrane region" description="Helical" evidence="2">
    <location>
        <begin position="21"/>
        <end position="40"/>
    </location>
</feature>
<evidence type="ECO:0008006" key="5">
    <source>
        <dbReference type="Google" id="ProtNLM"/>
    </source>
</evidence>
<evidence type="ECO:0000313" key="4">
    <source>
        <dbReference type="Proteomes" id="UP000664382"/>
    </source>
</evidence>
<feature type="compositionally biased region" description="Low complexity" evidence="1">
    <location>
        <begin position="120"/>
        <end position="134"/>
    </location>
</feature>
<organism evidence="3 4">
    <name type="scientific">Leucobacter weissii</name>
    <dbReference type="NCBI Taxonomy" id="1983706"/>
    <lineage>
        <taxon>Bacteria</taxon>
        <taxon>Bacillati</taxon>
        <taxon>Actinomycetota</taxon>
        <taxon>Actinomycetes</taxon>
        <taxon>Micrococcales</taxon>
        <taxon>Microbacteriaceae</taxon>
        <taxon>Leucobacter</taxon>
    </lineage>
</organism>
<accession>A0A939MMY1</accession>
<proteinExistence type="predicted"/>
<name>A0A939MMY1_9MICO</name>
<sequence>MPSAPQPPARPRLRILPAVSYGALVLLSLGSAAIGGSLVATNLDTLVTKLADNTATAIEVYGNPSAIVLGSVLLGAGIVGILLALAVGAIGGGRRWDAPPPRPSEAPLRAAAPEPTGSGAAEETAAADPAAAEAAEPEVTEPEAAEPAVVEPAVAEPATETAEAAAVEAAEAETVAVESEAPGTAPAAADASEPAAADADPAPESAERPTAS</sequence>
<feature type="region of interest" description="Disordered" evidence="1">
    <location>
        <begin position="96"/>
        <end position="212"/>
    </location>
</feature>
<evidence type="ECO:0000313" key="3">
    <source>
        <dbReference type="EMBL" id="MBO1902820.1"/>
    </source>
</evidence>
<keyword evidence="2" id="KW-0472">Membrane</keyword>
<dbReference type="EMBL" id="JAGDYM010000014">
    <property type="protein sequence ID" value="MBO1902820.1"/>
    <property type="molecule type" value="Genomic_DNA"/>
</dbReference>
<keyword evidence="2" id="KW-0812">Transmembrane</keyword>
<keyword evidence="4" id="KW-1185">Reference proteome</keyword>
<evidence type="ECO:0000256" key="2">
    <source>
        <dbReference type="SAM" id="Phobius"/>
    </source>
</evidence>
<gene>
    <name evidence="3" type="ORF">J4H92_12775</name>
</gene>